<accession>A0ABD1CSQ6</accession>
<comment type="caution">
    <text evidence="1">The sequence shown here is derived from an EMBL/GenBank/DDBJ whole genome shotgun (WGS) entry which is preliminary data.</text>
</comment>
<protein>
    <submittedName>
        <fullName evidence="1">Uncharacterized protein</fullName>
    </submittedName>
</protein>
<dbReference type="AlphaFoldDB" id="A0ABD1CSQ6"/>
<dbReference type="EMBL" id="JBEHCU010009892">
    <property type="protein sequence ID" value="KAL1379082.1"/>
    <property type="molecule type" value="Genomic_DNA"/>
</dbReference>
<proteinExistence type="predicted"/>
<name>A0ABD1CSQ6_CULPP</name>
<evidence type="ECO:0000313" key="2">
    <source>
        <dbReference type="Proteomes" id="UP001562425"/>
    </source>
</evidence>
<dbReference type="Proteomes" id="UP001562425">
    <property type="component" value="Unassembled WGS sequence"/>
</dbReference>
<keyword evidence="2" id="KW-1185">Reference proteome</keyword>
<gene>
    <name evidence="1" type="ORF">pipiens_015160</name>
</gene>
<evidence type="ECO:0000313" key="1">
    <source>
        <dbReference type="EMBL" id="KAL1379082.1"/>
    </source>
</evidence>
<organism evidence="1 2">
    <name type="scientific">Culex pipiens pipiens</name>
    <name type="common">Northern house mosquito</name>
    <dbReference type="NCBI Taxonomy" id="38569"/>
    <lineage>
        <taxon>Eukaryota</taxon>
        <taxon>Metazoa</taxon>
        <taxon>Ecdysozoa</taxon>
        <taxon>Arthropoda</taxon>
        <taxon>Hexapoda</taxon>
        <taxon>Insecta</taxon>
        <taxon>Pterygota</taxon>
        <taxon>Neoptera</taxon>
        <taxon>Endopterygota</taxon>
        <taxon>Diptera</taxon>
        <taxon>Nematocera</taxon>
        <taxon>Culicoidea</taxon>
        <taxon>Culicidae</taxon>
        <taxon>Culicinae</taxon>
        <taxon>Culicini</taxon>
        <taxon>Culex</taxon>
        <taxon>Culex</taxon>
    </lineage>
</organism>
<sequence length="96" mass="10688">MRSLEEPSFIHPQTVARSKQGNADFYVIPVRGRKVFCLRFVIDDLITTQHLEVAARRSGGGMLQRGCPLFWDAANNSCCNAPRAIIIGVSIDNNKQ</sequence>
<reference evidence="1 2" key="1">
    <citation type="submission" date="2024-05" db="EMBL/GenBank/DDBJ databases">
        <title>Culex pipiens pipiens assembly and annotation.</title>
        <authorList>
            <person name="Alout H."/>
            <person name="Durand T."/>
        </authorList>
    </citation>
    <scope>NUCLEOTIDE SEQUENCE [LARGE SCALE GENOMIC DNA]</scope>
    <source>
        <strain evidence="1">HA-2024</strain>
        <tissue evidence="1">Whole body</tissue>
    </source>
</reference>